<dbReference type="Proteomes" id="UP000037069">
    <property type="component" value="Unassembled WGS sequence"/>
</dbReference>
<evidence type="ECO:0000256" key="12">
    <source>
        <dbReference type="ARBA" id="ARBA00023180"/>
    </source>
</evidence>
<keyword evidence="12" id="KW-0325">Glycoprotein</keyword>
<dbReference type="Pfam" id="PF14935">
    <property type="entry name" value="TMEM138"/>
    <property type="match status" value="1"/>
</dbReference>
<feature type="transmembrane region" description="Helical" evidence="14">
    <location>
        <begin position="49"/>
        <end position="70"/>
    </location>
</feature>
<protein>
    <recommendedName>
        <fullName evidence="5">Transmembrane protein 138</fullName>
    </recommendedName>
</protein>
<evidence type="ECO:0000256" key="13">
    <source>
        <dbReference type="ARBA" id="ARBA00023273"/>
    </source>
</evidence>
<dbReference type="OMA" id="FYKRTAM"/>
<dbReference type="GO" id="GO:0005774">
    <property type="term" value="C:vacuolar membrane"/>
    <property type="evidence" value="ECO:0007669"/>
    <property type="project" value="UniProtKB-SubCell"/>
</dbReference>
<comment type="function">
    <text evidence="1">Required for ciliogenesis.</text>
</comment>
<keyword evidence="11 14" id="KW-0472">Membrane</keyword>
<evidence type="ECO:0000256" key="2">
    <source>
        <dbReference type="ARBA" id="ARBA00004128"/>
    </source>
</evidence>
<sequence>MKLTLSRYRILLSLQFTLLLADLFFNTFSHLLLTPKLQLTILLFVTQDLFIICEYLFFTFAVHATCVYEVGATHVILRNCKFFLFTILLYFLLSVSQHFWFVYNVLWYPMANWPTTLKALSFVQRTVSFFYYYSYKRTALTLSDPRFYEENIDWIAEQLSNK</sequence>
<dbReference type="STRING" id="7375.A0A0L0CLV3"/>
<evidence type="ECO:0000256" key="9">
    <source>
        <dbReference type="ARBA" id="ARBA00022989"/>
    </source>
</evidence>
<evidence type="ECO:0000256" key="5">
    <source>
        <dbReference type="ARBA" id="ARBA00014515"/>
    </source>
</evidence>
<dbReference type="InterPro" id="IPR024133">
    <property type="entry name" value="TM_138"/>
</dbReference>
<dbReference type="GO" id="GO:0030030">
    <property type="term" value="P:cell projection organization"/>
    <property type="evidence" value="ECO:0007669"/>
    <property type="project" value="UniProtKB-KW"/>
</dbReference>
<keyword evidence="7 14" id="KW-0812">Transmembrane</keyword>
<evidence type="ECO:0000256" key="10">
    <source>
        <dbReference type="ARBA" id="ARBA00023069"/>
    </source>
</evidence>
<gene>
    <name evidence="15" type="ORF">FF38_10903</name>
</gene>
<keyword evidence="8" id="KW-0970">Cilium biogenesis/degradation</keyword>
<comment type="subcellular location">
    <subcellularLocation>
        <location evidence="3">Cell projection</location>
        <location evidence="3">Cilium</location>
    </subcellularLocation>
    <subcellularLocation>
        <location evidence="2">Vacuole membrane</location>
        <topology evidence="2">Multi-pass membrane protein</topology>
    </subcellularLocation>
</comment>
<comment type="similarity">
    <text evidence="4">Belongs to the TMEM138 family.</text>
</comment>
<evidence type="ECO:0000256" key="8">
    <source>
        <dbReference type="ARBA" id="ARBA00022794"/>
    </source>
</evidence>
<accession>A0A0L0CLV3</accession>
<keyword evidence="13" id="KW-0966">Cell projection</keyword>
<feature type="transmembrane region" description="Helical" evidence="14">
    <location>
        <begin position="82"/>
        <end position="103"/>
    </location>
</feature>
<evidence type="ECO:0000256" key="3">
    <source>
        <dbReference type="ARBA" id="ARBA00004138"/>
    </source>
</evidence>
<dbReference type="PANTHER" id="PTHR13306:SF6">
    <property type="entry name" value="TRANSMEMBRANE PROTEIN 138"/>
    <property type="match status" value="1"/>
</dbReference>
<dbReference type="OrthoDB" id="189688at2759"/>
<keyword evidence="9 14" id="KW-1133">Transmembrane helix</keyword>
<keyword evidence="6" id="KW-0926">Vacuole</keyword>
<comment type="caution">
    <text evidence="15">The sequence shown here is derived from an EMBL/GenBank/DDBJ whole genome shotgun (WGS) entry which is preliminary data.</text>
</comment>
<dbReference type="PANTHER" id="PTHR13306">
    <property type="entry name" value="TRANSMEMBRANE PROTEIN 138"/>
    <property type="match status" value="1"/>
</dbReference>
<evidence type="ECO:0000256" key="7">
    <source>
        <dbReference type="ARBA" id="ARBA00022692"/>
    </source>
</evidence>
<reference evidence="15 16" key="1">
    <citation type="journal article" date="2015" name="Nat. Commun.">
        <title>Lucilia cuprina genome unlocks parasitic fly biology to underpin future interventions.</title>
        <authorList>
            <person name="Anstead C.A."/>
            <person name="Korhonen P.K."/>
            <person name="Young N.D."/>
            <person name="Hall R.S."/>
            <person name="Jex A.R."/>
            <person name="Murali S.C."/>
            <person name="Hughes D.S."/>
            <person name="Lee S.F."/>
            <person name="Perry T."/>
            <person name="Stroehlein A.J."/>
            <person name="Ansell B.R."/>
            <person name="Breugelmans B."/>
            <person name="Hofmann A."/>
            <person name="Qu J."/>
            <person name="Dugan S."/>
            <person name="Lee S.L."/>
            <person name="Chao H."/>
            <person name="Dinh H."/>
            <person name="Han Y."/>
            <person name="Doddapaneni H.V."/>
            <person name="Worley K.C."/>
            <person name="Muzny D.M."/>
            <person name="Ioannidis P."/>
            <person name="Waterhouse R.M."/>
            <person name="Zdobnov E.M."/>
            <person name="James P.J."/>
            <person name="Bagnall N.H."/>
            <person name="Kotze A.C."/>
            <person name="Gibbs R.A."/>
            <person name="Richards S."/>
            <person name="Batterham P."/>
            <person name="Gasser R.B."/>
        </authorList>
    </citation>
    <scope>NUCLEOTIDE SEQUENCE [LARGE SCALE GENOMIC DNA]</scope>
    <source>
        <strain evidence="15 16">LS</strain>
        <tissue evidence="15">Full body</tissue>
    </source>
</reference>
<organism evidence="15 16">
    <name type="scientific">Lucilia cuprina</name>
    <name type="common">Green bottle fly</name>
    <name type="synonym">Australian sheep blowfly</name>
    <dbReference type="NCBI Taxonomy" id="7375"/>
    <lineage>
        <taxon>Eukaryota</taxon>
        <taxon>Metazoa</taxon>
        <taxon>Ecdysozoa</taxon>
        <taxon>Arthropoda</taxon>
        <taxon>Hexapoda</taxon>
        <taxon>Insecta</taxon>
        <taxon>Pterygota</taxon>
        <taxon>Neoptera</taxon>
        <taxon>Endopterygota</taxon>
        <taxon>Diptera</taxon>
        <taxon>Brachycera</taxon>
        <taxon>Muscomorpha</taxon>
        <taxon>Oestroidea</taxon>
        <taxon>Calliphoridae</taxon>
        <taxon>Luciliinae</taxon>
        <taxon>Lucilia</taxon>
    </lineage>
</organism>
<evidence type="ECO:0000256" key="11">
    <source>
        <dbReference type="ARBA" id="ARBA00023136"/>
    </source>
</evidence>
<keyword evidence="10" id="KW-0969">Cilium</keyword>
<keyword evidence="16" id="KW-1185">Reference proteome</keyword>
<evidence type="ECO:0000256" key="14">
    <source>
        <dbReference type="SAM" id="Phobius"/>
    </source>
</evidence>
<dbReference type="GO" id="GO:0005929">
    <property type="term" value="C:cilium"/>
    <property type="evidence" value="ECO:0007669"/>
    <property type="project" value="UniProtKB-SubCell"/>
</dbReference>
<evidence type="ECO:0000313" key="16">
    <source>
        <dbReference type="Proteomes" id="UP000037069"/>
    </source>
</evidence>
<evidence type="ECO:0000256" key="1">
    <source>
        <dbReference type="ARBA" id="ARBA00003709"/>
    </source>
</evidence>
<name>A0A0L0CLV3_LUCCU</name>
<evidence type="ECO:0000313" key="15">
    <source>
        <dbReference type="EMBL" id="KNC33348.1"/>
    </source>
</evidence>
<evidence type="ECO:0000256" key="6">
    <source>
        <dbReference type="ARBA" id="ARBA00022554"/>
    </source>
</evidence>
<evidence type="ECO:0000256" key="4">
    <source>
        <dbReference type="ARBA" id="ARBA00010572"/>
    </source>
</evidence>
<dbReference type="AlphaFoldDB" id="A0A0L0CLV3"/>
<dbReference type="EMBL" id="JRES01000198">
    <property type="protein sequence ID" value="KNC33348.1"/>
    <property type="molecule type" value="Genomic_DNA"/>
</dbReference>
<proteinExistence type="inferred from homology"/>